<accession>A0A941BBB2</accession>
<dbReference type="EMBL" id="JAGPYQ010000001">
    <property type="protein sequence ID" value="MBQ0847154.1"/>
    <property type="molecule type" value="Genomic_DNA"/>
</dbReference>
<proteinExistence type="predicted"/>
<evidence type="ECO:0000256" key="1">
    <source>
        <dbReference type="SAM" id="MobiDB-lite"/>
    </source>
</evidence>
<organism evidence="2 3">
    <name type="scientific">Streptomyces liliiviolaceus</name>
    <dbReference type="NCBI Taxonomy" id="2823109"/>
    <lineage>
        <taxon>Bacteria</taxon>
        <taxon>Bacillati</taxon>
        <taxon>Actinomycetota</taxon>
        <taxon>Actinomycetes</taxon>
        <taxon>Kitasatosporales</taxon>
        <taxon>Streptomycetaceae</taxon>
        <taxon>Streptomyces</taxon>
    </lineage>
</organism>
<keyword evidence="3" id="KW-1185">Reference proteome</keyword>
<dbReference type="RefSeq" id="WP_210880896.1">
    <property type="nucleotide sequence ID" value="NZ_JAGPYQ010000001.1"/>
</dbReference>
<feature type="region of interest" description="Disordered" evidence="1">
    <location>
        <begin position="158"/>
        <end position="207"/>
    </location>
</feature>
<dbReference type="Proteomes" id="UP000677413">
    <property type="component" value="Unassembled WGS sequence"/>
</dbReference>
<sequence>MNDFGAFSASSFVASCAASHVEQRVASFHERLRASSVHDVEVTLALPGRDRPFVDRHLRVALPAPYPWPPLADVLLAQGAPDTTADTSAYGHPGAAVVAVHHGTRVCRLRLGPCGSGATRTPLTVTLTARHAALHSWPVWASLAHAWLVAHAEPPWPGASRARARPQRDPFAEVAQPPAPEPEVPASSSLRNRSRTPSAGPGRFTPT</sequence>
<evidence type="ECO:0000313" key="3">
    <source>
        <dbReference type="Proteomes" id="UP000677413"/>
    </source>
</evidence>
<name>A0A941BBB2_9ACTN</name>
<dbReference type="AlphaFoldDB" id="A0A941BBB2"/>
<gene>
    <name evidence="2" type="ORF">J8N05_02810</name>
</gene>
<protein>
    <submittedName>
        <fullName evidence="2">Uncharacterized protein</fullName>
    </submittedName>
</protein>
<evidence type="ECO:0000313" key="2">
    <source>
        <dbReference type="EMBL" id="MBQ0847154.1"/>
    </source>
</evidence>
<comment type="caution">
    <text evidence="2">The sequence shown here is derived from an EMBL/GenBank/DDBJ whole genome shotgun (WGS) entry which is preliminary data.</text>
</comment>
<reference evidence="2 3" key="1">
    <citation type="submission" date="2021-04" db="EMBL/GenBank/DDBJ databases">
        <authorList>
            <person name="Tang X."/>
            <person name="Zhou X."/>
            <person name="Chen X."/>
            <person name="Cernava T."/>
            <person name="Zhang C."/>
        </authorList>
    </citation>
    <scope>NUCLEOTIDE SEQUENCE [LARGE SCALE GENOMIC DNA]</scope>
    <source>
        <strain evidence="2 3">BH-SS-21</strain>
    </source>
</reference>